<dbReference type="Gene3D" id="1.25.40.10">
    <property type="entry name" value="Tetratricopeptide repeat domain"/>
    <property type="match status" value="1"/>
</dbReference>
<dbReference type="RefSeq" id="WP_254165577.1">
    <property type="nucleotide sequence ID" value="NZ_JAHESF010000017.1"/>
</dbReference>
<keyword evidence="2" id="KW-1185">Reference proteome</keyword>
<dbReference type="SUPFAM" id="SSF48452">
    <property type="entry name" value="TPR-like"/>
    <property type="match status" value="1"/>
</dbReference>
<evidence type="ECO:0000313" key="1">
    <source>
        <dbReference type="EMBL" id="MBT1698781.1"/>
    </source>
</evidence>
<reference evidence="1 2" key="1">
    <citation type="submission" date="2021-05" db="EMBL/GenBank/DDBJ databases">
        <title>A Polyphasic approach of four new species of the genus Ohtaekwangia: Ohtaekwangia histidinii sp. nov., Ohtaekwangia cretensis sp. nov., Ohtaekwangia indiensis sp. nov., Ohtaekwangia reichenbachii sp. nov. from diverse environment.</title>
        <authorList>
            <person name="Octaviana S."/>
        </authorList>
    </citation>
    <scope>NUCLEOTIDE SEQUENCE [LARGE SCALE GENOMIC DNA]</scope>
    <source>
        <strain evidence="1 2">PWU4</strain>
    </source>
</reference>
<evidence type="ECO:0008006" key="3">
    <source>
        <dbReference type="Google" id="ProtNLM"/>
    </source>
</evidence>
<comment type="caution">
    <text evidence="1">The sequence shown here is derived from an EMBL/GenBank/DDBJ whole genome shotgun (WGS) entry which is preliminary data.</text>
</comment>
<dbReference type="Proteomes" id="UP001319200">
    <property type="component" value="Unassembled WGS sequence"/>
</dbReference>
<dbReference type="InterPro" id="IPR011990">
    <property type="entry name" value="TPR-like_helical_dom_sf"/>
</dbReference>
<dbReference type="AlphaFoldDB" id="A0AAP2GJX6"/>
<proteinExistence type="predicted"/>
<gene>
    <name evidence="1" type="ORF">KK083_17950</name>
</gene>
<organism evidence="1 2">
    <name type="scientific">Chryseosolibacter histidini</name>
    <dbReference type="NCBI Taxonomy" id="2782349"/>
    <lineage>
        <taxon>Bacteria</taxon>
        <taxon>Pseudomonadati</taxon>
        <taxon>Bacteroidota</taxon>
        <taxon>Cytophagia</taxon>
        <taxon>Cytophagales</taxon>
        <taxon>Chryseotaleaceae</taxon>
        <taxon>Chryseosolibacter</taxon>
    </lineage>
</organism>
<accession>A0AAP2GJX6</accession>
<sequence>MTLQESKASQKRVFKLKPLSRDGVEGALDKAEHYRLLNQPQLAESICLDILEIDPANQRAAIFLLLALTDQFGRASSRAAKQALELARNLKDEYARQYYSGIVHERQGSVALSSGVPGTDFDACEWYQEAMRFYEKAEALSPAGNNDPVLRWNTCARIIMAYNLQERPMDDSRPELE</sequence>
<name>A0AAP2GJX6_9BACT</name>
<dbReference type="EMBL" id="JAHESF010000017">
    <property type="protein sequence ID" value="MBT1698781.1"/>
    <property type="molecule type" value="Genomic_DNA"/>
</dbReference>
<evidence type="ECO:0000313" key="2">
    <source>
        <dbReference type="Proteomes" id="UP001319200"/>
    </source>
</evidence>
<protein>
    <recommendedName>
        <fullName evidence="3">Tetratricopeptide repeat protein</fullName>
    </recommendedName>
</protein>